<dbReference type="InterPro" id="IPR050822">
    <property type="entry name" value="Cerebellin_Synaptic_Org"/>
</dbReference>
<evidence type="ECO:0000256" key="2">
    <source>
        <dbReference type="ARBA" id="ARBA00022525"/>
    </source>
</evidence>
<dbReference type="InterPro" id="IPR008983">
    <property type="entry name" value="Tumour_necrosis_fac-like_dom"/>
</dbReference>
<evidence type="ECO:0000313" key="7">
    <source>
        <dbReference type="Proteomes" id="UP000472267"/>
    </source>
</evidence>
<dbReference type="Ensembl" id="ENSSFAT00005010182.1">
    <property type="protein sequence ID" value="ENSSFAP00005009737.1"/>
    <property type="gene ID" value="ENSSFAG00005005526.1"/>
</dbReference>
<dbReference type="SUPFAM" id="SSF49842">
    <property type="entry name" value="TNF-like"/>
    <property type="match status" value="1"/>
</dbReference>
<dbReference type="Gene3D" id="2.60.120.40">
    <property type="match status" value="1"/>
</dbReference>
<dbReference type="PANTHER" id="PTHR22923:SF102">
    <property type="entry name" value="CEREBELLIN 13-RELATED"/>
    <property type="match status" value="1"/>
</dbReference>
<reference evidence="6" key="2">
    <citation type="submission" date="2025-09" db="UniProtKB">
        <authorList>
            <consortium name="Ensembl"/>
        </authorList>
    </citation>
    <scope>IDENTIFICATION</scope>
</reference>
<keyword evidence="2" id="KW-0964">Secreted</keyword>
<dbReference type="PROSITE" id="PS50871">
    <property type="entry name" value="C1Q"/>
    <property type="match status" value="1"/>
</dbReference>
<evidence type="ECO:0000256" key="1">
    <source>
        <dbReference type="ARBA" id="ARBA00004613"/>
    </source>
</evidence>
<dbReference type="SMART" id="SM00110">
    <property type="entry name" value="C1Q"/>
    <property type="match status" value="1"/>
</dbReference>
<dbReference type="Pfam" id="PF00386">
    <property type="entry name" value="C1q"/>
    <property type="match status" value="1"/>
</dbReference>
<organism evidence="6 7">
    <name type="scientific">Salarias fasciatus</name>
    <name type="common">Jewelled blenny</name>
    <name type="synonym">Blennius fasciatus</name>
    <dbReference type="NCBI Taxonomy" id="181472"/>
    <lineage>
        <taxon>Eukaryota</taxon>
        <taxon>Metazoa</taxon>
        <taxon>Chordata</taxon>
        <taxon>Craniata</taxon>
        <taxon>Vertebrata</taxon>
        <taxon>Euteleostomi</taxon>
        <taxon>Actinopterygii</taxon>
        <taxon>Neopterygii</taxon>
        <taxon>Teleostei</taxon>
        <taxon>Neoteleostei</taxon>
        <taxon>Acanthomorphata</taxon>
        <taxon>Ovalentaria</taxon>
        <taxon>Blenniimorphae</taxon>
        <taxon>Blenniiformes</taxon>
        <taxon>Blennioidei</taxon>
        <taxon>Blenniidae</taxon>
        <taxon>Salariinae</taxon>
        <taxon>Salarias</taxon>
    </lineage>
</organism>
<feature type="domain" description="C1q" evidence="5">
    <location>
        <begin position="81"/>
        <end position="220"/>
    </location>
</feature>
<dbReference type="Proteomes" id="UP000472267">
    <property type="component" value="Unassembled WGS sequence"/>
</dbReference>
<keyword evidence="3 4" id="KW-0732">Signal</keyword>
<evidence type="ECO:0000256" key="4">
    <source>
        <dbReference type="SAM" id="SignalP"/>
    </source>
</evidence>
<dbReference type="AlphaFoldDB" id="A0A672FUQ5"/>
<sequence length="220" mass="24154">MEPFLSLLLLICSVSAAQLNPESDSEITAHLLQTEPKGEEPARTLNNQQSCTPDIHAVLREMSATLAGLKYEIRDLQRENEGKTKVAFSASLLASGSGHTGPFDTHTTLVFKYVLTNIGNAYNPDTGFFIAPVRGVYHFEIKSGAYGHPSHGSATVLVKNDQNVFAAWEHQTSGTMSSSNGVILSLEVGDVVFVRLWHHTRVYDNEHNHSTFSGHLIFTM</sequence>
<comment type="subcellular location">
    <subcellularLocation>
        <location evidence="1">Secreted</location>
    </subcellularLocation>
</comment>
<reference evidence="6" key="1">
    <citation type="submission" date="2025-08" db="UniProtKB">
        <authorList>
            <consortium name="Ensembl"/>
        </authorList>
    </citation>
    <scope>IDENTIFICATION</scope>
</reference>
<name>A0A672FUQ5_SALFA</name>
<evidence type="ECO:0000313" key="6">
    <source>
        <dbReference type="Ensembl" id="ENSSFAP00005009737.1"/>
    </source>
</evidence>
<dbReference type="PANTHER" id="PTHR22923">
    <property type="entry name" value="CEREBELLIN-RELATED"/>
    <property type="match status" value="1"/>
</dbReference>
<dbReference type="PRINTS" id="PR00007">
    <property type="entry name" value="COMPLEMNTC1Q"/>
</dbReference>
<dbReference type="GO" id="GO:0005576">
    <property type="term" value="C:extracellular region"/>
    <property type="evidence" value="ECO:0007669"/>
    <property type="project" value="UniProtKB-SubCell"/>
</dbReference>
<accession>A0A672FUQ5</accession>
<proteinExistence type="predicted"/>
<protein>
    <recommendedName>
        <fullName evidence="5">C1q domain-containing protein</fullName>
    </recommendedName>
</protein>
<keyword evidence="7" id="KW-1185">Reference proteome</keyword>
<dbReference type="InterPro" id="IPR001073">
    <property type="entry name" value="C1q_dom"/>
</dbReference>
<evidence type="ECO:0000259" key="5">
    <source>
        <dbReference type="PROSITE" id="PS50871"/>
    </source>
</evidence>
<feature type="chain" id="PRO_5025501223" description="C1q domain-containing protein" evidence="4">
    <location>
        <begin position="17"/>
        <end position="220"/>
    </location>
</feature>
<feature type="signal peptide" evidence="4">
    <location>
        <begin position="1"/>
        <end position="16"/>
    </location>
</feature>
<evidence type="ECO:0000256" key="3">
    <source>
        <dbReference type="ARBA" id="ARBA00022729"/>
    </source>
</evidence>